<reference evidence="8 10" key="3">
    <citation type="journal article" date="2014" name="PLoS Genet.">
        <title>Phylogenetically driven sequencing of extremely halophilic archaea reveals strategies for static and dynamic osmo-response.</title>
        <authorList>
            <person name="Becker E.A."/>
            <person name="Seitzer P.M."/>
            <person name="Tritt A."/>
            <person name="Larsen D."/>
            <person name="Krusor M."/>
            <person name="Yao A.I."/>
            <person name="Wu D."/>
            <person name="Madern D."/>
            <person name="Eisen J.A."/>
            <person name="Darling A.E."/>
            <person name="Facciotti M.T."/>
        </authorList>
    </citation>
    <scope>NUCLEOTIDE SEQUENCE [LARGE SCALE GENOMIC DNA]</scope>
    <source>
        <strain evidence="8 10">DSM 15624</strain>
    </source>
</reference>
<proteinExistence type="inferred from homology"/>
<reference evidence="9" key="1">
    <citation type="submission" date="2012-02" db="EMBL/GenBank/DDBJ databases">
        <title>Complete sequence of chromosome of Natrinema pellirubrum DSM 15624.</title>
        <authorList>
            <person name="Lucas S."/>
            <person name="Han J."/>
            <person name="Lapidus A."/>
            <person name="Cheng J.-F."/>
            <person name="Goodwin L."/>
            <person name="Pitluck S."/>
            <person name="Peters L."/>
            <person name="Teshima H."/>
            <person name="Detter J.C."/>
            <person name="Han C."/>
            <person name="Tapia R."/>
            <person name="Land M."/>
            <person name="Hauser L."/>
            <person name="Kyrpides N."/>
            <person name="Ivanova N."/>
            <person name="Pagani I."/>
            <person name="Sproer C."/>
            <person name="Anderson I."/>
            <person name="Woyke T."/>
        </authorList>
    </citation>
    <scope>NUCLEOTIDE SEQUENCE [LARGE SCALE GENOMIC DNA]</scope>
    <source>
        <strain evidence="9">DSM 15624 / JCM 10476 / NCIMB 786</strain>
    </source>
</reference>
<dbReference type="PANTHER" id="PTHR43820:SF4">
    <property type="entry name" value="HIGH-AFFINITY BRANCHED-CHAIN AMINO ACID TRANSPORT ATP-BINDING PROTEIN LIVF"/>
    <property type="match status" value="1"/>
</dbReference>
<evidence type="ECO:0000313" key="10">
    <source>
        <dbReference type="Proteomes" id="UP000011593"/>
    </source>
</evidence>
<dbReference type="PROSITE" id="PS00211">
    <property type="entry name" value="ABC_TRANSPORTER_1"/>
    <property type="match status" value="1"/>
</dbReference>
<dbReference type="PANTHER" id="PTHR43820">
    <property type="entry name" value="HIGH-AFFINITY BRANCHED-CHAIN AMINO ACID TRANSPORT ATP-BINDING PROTEIN LIVF"/>
    <property type="match status" value="1"/>
</dbReference>
<evidence type="ECO:0000256" key="4">
    <source>
        <dbReference type="ARBA" id="ARBA00022840"/>
    </source>
</evidence>
<keyword evidence="2" id="KW-0813">Transport</keyword>
<sequence length="239" mass="26345">MSNTLLEIQDLNVYYGKSHALKGVSLSIQEGEIYGVIGPNGAGKTTMLNAVAGFLDYEGSISYAGRDLAGQPSQEIVESGLIYCTEDRDLFPYFSVHENLLMGAQFRDDKAAVQDDLDMVYDLFPRLDERREQEAETMSGGEQQMLAVGRALMSDPDMLMLDEPTLGLAPVIIEDIGEALETLQQEEGLTILLAEQNSTFALNHADRLSLIETGEIELSGPHDEFTDNDYVREAYVGVH</sequence>
<dbReference type="PATRIC" id="fig|797303.5.peg.1806"/>
<evidence type="ECO:0000256" key="5">
    <source>
        <dbReference type="ARBA" id="ARBA00022970"/>
    </source>
</evidence>
<keyword evidence="5" id="KW-0029">Amino-acid transport</keyword>
<dbReference type="Proteomes" id="UP000010843">
    <property type="component" value="Chromosome"/>
</dbReference>
<dbReference type="EMBL" id="CP003372">
    <property type="protein sequence ID" value="AGB32778.1"/>
    <property type="molecule type" value="Genomic_DNA"/>
</dbReference>
<dbReference type="RefSeq" id="WP_006181176.1">
    <property type="nucleotide sequence ID" value="NC_019962.1"/>
</dbReference>
<dbReference type="GeneID" id="14333563"/>
<dbReference type="AlphaFoldDB" id="L0JPK8"/>
<dbReference type="eggNOG" id="arCOG00924">
    <property type="taxonomic scope" value="Archaea"/>
</dbReference>
<dbReference type="KEGG" id="npe:Natpe_2983"/>
<evidence type="ECO:0000313" key="7">
    <source>
        <dbReference type="EMBL" id="AGB32778.1"/>
    </source>
</evidence>
<dbReference type="STRING" id="797303.Natpe_2983"/>
<dbReference type="InterPro" id="IPR027417">
    <property type="entry name" value="P-loop_NTPase"/>
</dbReference>
<protein>
    <submittedName>
        <fullName evidence="8">ABC transporter</fullName>
    </submittedName>
    <submittedName>
        <fullName evidence="7">ABC-type branched-chain amino acid transport systems, ATPase component</fullName>
    </submittedName>
</protein>
<dbReference type="InterPro" id="IPR017871">
    <property type="entry name" value="ABC_transporter-like_CS"/>
</dbReference>
<evidence type="ECO:0000256" key="3">
    <source>
        <dbReference type="ARBA" id="ARBA00022741"/>
    </source>
</evidence>
<dbReference type="EMBL" id="AOIE01000062">
    <property type="protein sequence ID" value="ELY75782.1"/>
    <property type="molecule type" value="Genomic_DNA"/>
</dbReference>
<dbReference type="InterPro" id="IPR003439">
    <property type="entry name" value="ABC_transporter-like_ATP-bd"/>
</dbReference>
<name>L0JPK8_NATP1</name>
<dbReference type="PROSITE" id="PS50893">
    <property type="entry name" value="ABC_TRANSPORTER_2"/>
    <property type="match status" value="1"/>
</dbReference>
<reference evidence="7" key="2">
    <citation type="submission" date="2012-02" db="EMBL/GenBank/DDBJ databases">
        <title>Complete sequence of chromosome of Natrinema pellirubrum DSM 15624.</title>
        <authorList>
            <consortium name="US DOE Joint Genome Institute"/>
            <person name="Lucas S."/>
            <person name="Han J."/>
            <person name="Lapidus A."/>
            <person name="Cheng J.-F."/>
            <person name="Goodwin L."/>
            <person name="Pitluck S."/>
            <person name="Peters L."/>
            <person name="Teshima H."/>
            <person name="Detter J.C."/>
            <person name="Han C."/>
            <person name="Tapia R."/>
            <person name="Land M."/>
            <person name="Hauser L."/>
            <person name="Kyrpides N."/>
            <person name="Ivanova N."/>
            <person name="Pagani I."/>
            <person name="Sproer C."/>
            <person name="Anderson I."/>
            <person name="Woyke T."/>
        </authorList>
    </citation>
    <scope>NUCLEOTIDE SEQUENCE</scope>
    <source>
        <strain evidence="7">DSM 15624</strain>
    </source>
</reference>
<dbReference type="SUPFAM" id="SSF52540">
    <property type="entry name" value="P-loop containing nucleoside triphosphate hydrolases"/>
    <property type="match status" value="1"/>
</dbReference>
<keyword evidence="3" id="KW-0547">Nucleotide-binding</keyword>
<evidence type="ECO:0000256" key="1">
    <source>
        <dbReference type="ARBA" id="ARBA00005417"/>
    </source>
</evidence>
<dbReference type="HOGENOM" id="CLU_000604_1_2_2"/>
<dbReference type="Gene3D" id="3.40.50.300">
    <property type="entry name" value="P-loop containing nucleotide triphosphate hydrolases"/>
    <property type="match status" value="1"/>
</dbReference>
<evidence type="ECO:0000313" key="8">
    <source>
        <dbReference type="EMBL" id="ELY75782.1"/>
    </source>
</evidence>
<feature type="domain" description="ABC transporter" evidence="6">
    <location>
        <begin position="6"/>
        <end position="238"/>
    </location>
</feature>
<organism evidence="7 9">
    <name type="scientific">Natrinema pellirubrum (strain DSM 15624 / CIP 106293 / JCM 10476 / NCIMB 786 / 157)</name>
    <dbReference type="NCBI Taxonomy" id="797303"/>
    <lineage>
        <taxon>Archaea</taxon>
        <taxon>Methanobacteriati</taxon>
        <taxon>Methanobacteriota</taxon>
        <taxon>Stenosarchaea group</taxon>
        <taxon>Halobacteria</taxon>
        <taxon>Halobacteriales</taxon>
        <taxon>Natrialbaceae</taxon>
        <taxon>Natrinema</taxon>
    </lineage>
</organism>
<accession>L0JPK8</accession>
<dbReference type="SMART" id="SM00382">
    <property type="entry name" value="AAA"/>
    <property type="match status" value="1"/>
</dbReference>
<keyword evidence="10" id="KW-1185">Reference proteome</keyword>
<dbReference type="InterPro" id="IPR052156">
    <property type="entry name" value="BCAA_Transport_ATP-bd_LivF"/>
</dbReference>
<evidence type="ECO:0000313" key="9">
    <source>
        <dbReference type="Proteomes" id="UP000010843"/>
    </source>
</evidence>
<dbReference type="CDD" id="cd03224">
    <property type="entry name" value="ABC_TM1139_LivF_branched"/>
    <property type="match status" value="1"/>
</dbReference>
<dbReference type="GO" id="GO:0015807">
    <property type="term" value="P:L-amino acid transport"/>
    <property type="evidence" value="ECO:0007669"/>
    <property type="project" value="TreeGrafter"/>
</dbReference>
<evidence type="ECO:0000259" key="6">
    <source>
        <dbReference type="PROSITE" id="PS50893"/>
    </source>
</evidence>
<dbReference type="InterPro" id="IPR003593">
    <property type="entry name" value="AAA+_ATPase"/>
</dbReference>
<dbReference type="Pfam" id="PF00005">
    <property type="entry name" value="ABC_tran"/>
    <property type="match status" value="1"/>
</dbReference>
<dbReference type="OrthoDB" id="97750at2157"/>
<dbReference type="GO" id="GO:0016887">
    <property type="term" value="F:ATP hydrolysis activity"/>
    <property type="evidence" value="ECO:0007669"/>
    <property type="project" value="InterPro"/>
</dbReference>
<evidence type="ECO:0000256" key="2">
    <source>
        <dbReference type="ARBA" id="ARBA00022448"/>
    </source>
</evidence>
<dbReference type="GO" id="GO:0005524">
    <property type="term" value="F:ATP binding"/>
    <property type="evidence" value="ECO:0007669"/>
    <property type="project" value="UniProtKB-KW"/>
</dbReference>
<dbReference type="Proteomes" id="UP000011593">
    <property type="component" value="Unassembled WGS sequence"/>
</dbReference>
<keyword evidence="4" id="KW-0067">ATP-binding</keyword>
<gene>
    <name evidence="7" type="ordered locus">Natpe_2983</name>
    <name evidence="8" type="ORF">C488_09032</name>
</gene>
<dbReference type="GO" id="GO:0015658">
    <property type="term" value="F:branched-chain amino acid transmembrane transporter activity"/>
    <property type="evidence" value="ECO:0007669"/>
    <property type="project" value="TreeGrafter"/>
</dbReference>
<comment type="similarity">
    <text evidence="1">Belongs to the ABC transporter superfamily.</text>
</comment>